<feature type="binding site" evidence="7">
    <location>
        <position position="77"/>
    </location>
    <ligand>
        <name>Cu cation</name>
        <dbReference type="ChEBI" id="CHEBI:23378"/>
    </ligand>
</feature>
<feature type="binding site" evidence="7">
    <location>
        <position position="114"/>
    </location>
    <ligand>
        <name>Cu cation</name>
        <dbReference type="ChEBI" id="CHEBI:23378"/>
    </ligand>
</feature>
<dbReference type="SUPFAM" id="SSF49503">
    <property type="entry name" value="Cupredoxins"/>
    <property type="match status" value="1"/>
</dbReference>
<feature type="domain" description="Blue (type 1) copper" evidence="8">
    <location>
        <begin position="44"/>
        <end position="125"/>
    </location>
</feature>
<keyword evidence="2" id="KW-0813">Transport</keyword>
<evidence type="ECO:0000256" key="3">
    <source>
        <dbReference type="ARBA" id="ARBA00022723"/>
    </source>
</evidence>
<comment type="caution">
    <text evidence="9">The sequence shown here is derived from an EMBL/GenBank/DDBJ whole genome shotgun (WGS) entry which is preliminary data.</text>
</comment>
<proteinExistence type="predicted"/>
<feature type="binding site" evidence="7">
    <location>
        <position position="119"/>
    </location>
    <ligand>
        <name>Cu cation</name>
        <dbReference type="ChEBI" id="CHEBI:23378"/>
    </ligand>
</feature>
<accession>J3JCR1</accession>
<evidence type="ECO:0000259" key="8">
    <source>
        <dbReference type="Pfam" id="PF00127"/>
    </source>
</evidence>
<dbReference type="GO" id="GO:0005507">
    <property type="term" value="F:copper ion binding"/>
    <property type="evidence" value="ECO:0007669"/>
    <property type="project" value="InterPro"/>
</dbReference>
<keyword evidence="5" id="KW-0249">Electron transport</keyword>
<comment type="cofactor">
    <cofactor evidence="7">
        <name>Cu cation</name>
        <dbReference type="ChEBI" id="CHEBI:23378"/>
    </cofactor>
    <text evidence="7">Binds 1 copper ion per subunit.</text>
</comment>
<dbReference type="InterPro" id="IPR000923">
    <property type="entry name" value="BlueCu_1"/>
</dbReference>
<dbReference type="Gene3D" id="2.60.40.420">
    <property type="entry name" value="Cupredoxins - blue copper proteins"/>
    <property type="match status" value="1"/>
</dbReference>
<dbReference type="InterPro" id="IPR028871">
    <property type="entry name" value="BlueCu_1_BS"/>
</dbReference>
<evidence type="ECO:0000256" key="1">
    <source>
        <dbReference type="ARBA" id="ARBA00004418"/>
    </source>
</evidence>
<dbReference type="PROSITE" id="PS00196">
    <property type="entry name" value="COPPER_BLUE"/>
    <property type="match status" value="1"/>
</dbReference>
<evidence type="ECO:0000313" key="9">
    <source>
        <dbReference type="EMBL" id="EJN56836.1"/>
    </source>
</evidence>
<dbReference type="GO" id="GO:0042597">
    <property type="term" value="C:periplasmic space"/>
    <property type="evidence" value="ECO:0007669"/>
    <property type="project" value="UniProtKB-SubCell"/>
</dbReference>
<dbReference type="NCBIfam" id="TIGR03102">
    <property type="entry name" value="halo_cynanin"/>
    <property type="match status" value="1"/>
</dbReference>
<sequence>MGPYGPVAPQDTTGTLEQWFLNVENYAGVIDLTGQSMVTVQVGAPGNGGDFAFEPPAIRISRGTTVRWMWTGRGGTHDVAFVDDVASSLVANTGVNFERTFSQLGTYLYYCTPHRAIGMKGVVIVM</sequence>
<dbReference type="InterPro" id="IPR008972">
    <property type="entry name" value="Cupredoxin"/>
</dbReference>
<protein>
    <submittedName>
        <fullName evidence="9">Halocyanin domain-containing protein</fullName>
    </submittedName>
</protein>
<dbReference type="Pfam" id="PF00127">
    <property type="entry name" value="Copper-bind"/>
    <property type="match status" value="1"/>
</dbReference>
<dbReference type="Proteomes" id="UP000007813">
    <property type="component" value="Unassembled WGS sequence"/>
</dbReference>
<evidence type="ECO:0000256" key="6">
    <source>
        <dbReference type="ARBA" id="ARBA00023008"/>
    </source>
</evidence>
<organism evidence="9 10">
    <name type="scientific">Halogranum salarium B-1</name>
    <dbReference type="NCBI Taxonomy" id="1210908"/>
    <lineage>
        <taxon>Archaea</taxon>
        <taxon>Methanobacteriati</taxon>
        <taxon>Methanobacteriota</taxon>
        <taxon>Stenosarchaea group</taxon>
        <taxon>Halobacteria</taxon>
        <taxon>Halobacteriales</taxon>
        <taxon>Haloferacaceae</taxon>
    </lineage>
</organism>
<keyword evidence="3 7" id="KW-0479">Metal-binding</keyword>
<keyword evidence="4" id="KW-0574">Periplasm</keyword>
<gene>
    <name evidence="9" type="ORF">HSB1_46530</name>
</gene>
<name>J3JCR1_9EURY</name>
<evidence type="ECO:0000313" key="10">
    <source>
        <dbReference type="Proteomes" id="UP000007813"/>
    </source>
</evidence>
<dbReference type="CDD" id="cd04220">
    <property type="entry name" value="Halocyanin"/>
    <property type="match status" value="1"/>
</dbReference>
<dbReference type="InterPro" id="IPR002386">
    <property type="entry name" value="Amicyanin/Pseudoazurin"/>
</dbReference>
<dbReference type="eggNOG" id="arCOG02921">
    <property type="taxonomic scope" value="Archaea"/>
</dbReference>
<dbReference type="AlphaFoldDB" id="J3JCR1"/>
<evidence type="ECO:0000256" key="5">
    <source>
        <dbReference type="ARBA" id="ARBA00022982"/>
    </source>
</evidence>
<keyword evidence="6 7" id="KW-0186">Copper</keyword>
<evidence type="ECO:0000256" key="7">
    <source>
        <dbReference type="PIRSR" id="PIRSR602386-1"/>
    </source>
</evidence>
<feature type="binding site" evidence="7">
    <location>
        <position position="111"/>
    </location>
    <ligand>
        <name>Cu cation</name>
        <dbReference type="ChEBI" id="CHEBI:23378"/>
    </ligand>
</feature>
<dbReference type="EMBL" id="ALJD01000017">
    <property type="protein sequence ID" value="EJN56836.1"/>
    <property type="molecule type" value="Genomic_DNA"/>
</dbReference>
<evidence type="ECO:0000256" key="4">
    <source>
        <dbReference type="ARBA" id="ARBA00022764"/>
    </source>
</evidence>
<dbReference type="PRINTS" id="PR00155">
    <property type="entry name" value="AMICYANIN"/>
</dbReference>
<comment type="subcellular location">
    <subcellularLocation>
        <location evidence="1">Periplasm</location>
    </subcellularLocation>
</comment>
<dbReference type="InterPro" id="IPR017533">
    <property type="entry name" value="Halocyanin"/>
</dbReference>
<reference evidence="9 10" key="1">
    <citation type="journal article" date="2012" name="J. Bacteriol.">
        <title>Draft Genome Sequence of the Extremely Halophilic Archaeon Halogranum salarium B-1T.</title>
        <authorList>
            <person name="Kim K.K."/>
            <person name="Lee K.C."/>
            <person name="Lee J.S."/>
        </authorList>
    </citation>
    <scope>NUCLEOTIDE SEQUENCE [LARGE SCALE GENOMIC DNA]</scope>
    <source>
        <strain evidence="9 10">B-1</strain>
    </source>
</reference>
<dbReference type="GO" id="GO:0009055">
    <property type="term" value="F:electron transfer activity"/>
    <property type="evidence" value="ECO:0007669"/>
    <property type="project" value="InterPro"/>
</dbReference>
<evidence type="ECO:0000256" key="2">
    <source>
        <dbReference type="ARBA" id="ARBA00022448"/>
    </source>
</evidence>